<dbReference type="InterPro" id="IPR021109">
    <property type="entry name" value="Peptidase_aspartic_dom_sf"/>
</dbReference>
<evidence type="ECO:0000256" key="1">
    <source>
        <dbReference type="ARBA" id="ARBA00007447"/>
    </source>
</evidence>
<evidence type="ECO:0000256" key="2">
    <source>
        <dbReference type="ARBA" id="ARBA00022670"/>
    </source>
</evidence>
<dbReference type="GO" id="GO:0005576">
    <property type="term" value="C:extracellular region"/>
    <property type="evidence" value="ECO:0007669"/>
    <property type="project" value="TreeGrafter"/>
</dbReference>
<evidence type="ECO:0000256" key="3">
    <source>
        <dbReference type="ARBA" id="ARBA00022801"/>
    </source>
</evidence>
<dbReference type="Pfam" id="PF14541">
    <property type="entry name" value="TAXi_C"/>
    <property type="match status" value="1"/>
</dbReference>
<dbReference type="PANTHER" id="PTHR47967:SF23">
    <property type="entry name" value="OS04G0448300 PROTEIN"/>
    <property type="match status" value="1"/>
</dbReference>
<dbReference type="SUPFAM" id="SSF50630">
    <property type="entry name" value="Acid proteases"/>
    <property type="match status" value="1"/>
</dbReference>
<dbReference type="EMBL" id="JBDFQZ010000002">
    <property type="protein sequence ID" value="KAK9750677.1"/>
    <property type="molecule type" value="Genomic_DNA"/>
</dbReference>
<dbReference type="InterPro" id="IPR032861">
    <property type="entry name" value="TAXi_N"/>
</dbReference>
<dbReference type="PROSITE" id="PS51767">
    <property type="entry name" value="PEPTIDASE_A1"/>
    <property type="match status" value="1"/>
</dbReference>
<evidence type="ECO:0000313" key="5">
    <source>
        <dbReference type="EMBL" id="KAK9750677.1"/>
    </source>
</evidence>
<dbReference type="Gene3D" id="2.40.70.10">
    <property type="entry name" value="Acid Proteases"/>
    <property type="match status" value="2"/>
</dbReference>
<keyword evidence="6" id="KW-1185">Reference proteome</keyword>
<comment type="caution">
    <text evidence="5">The sequence shown here is derived from an EMBL/GenBank/DDBJ whole genome shotgun (WGS) entry which is preliminary data.</text>
</comment>
<name>A0AAW1MXW6_SAPOF</name>
<dbReference type="Proteomes" id="UP001443914">
    <property type="component" value="Unassembled WGS sequence"/>
</dbReference>
<dbReference type="Pfam" id="PF14543">
    <property type="entry name" value="TAXi_N"/>
    <property type="match status" value="1"/>
</dbReference>
<dbReference type="InterPro" id="IPR032799">
    <property type="entry name" value="TAXi_C"/>
</dbReference>
<keyword evidence="3" id="KW-0378">Hydrolase</keyword>
<dbReference type="AlphaFoldDB" id="A0AAW1MXW6"/>
<comment type="similarity">
    <text evidence="1">Belongs to the peptidase A1 family.</text>
</comment>
<reference evidence="5" key="1">
    <citation type="submission" date="2024-03" db="EMBL/GenBank/DDBJ databases">
        <title>WGS assembly of Saponaria officinalis var. Norfolk2.</title>
        <authorList>
            <person name="Jenkins J."/>
            <person name="Shu S."/>
            <person name="Grimwood J."/>
            <person name="Barry K."/>
            <person name="Goodstein D."/>
            <person name="Schmutz J."/>
            <person name="Leebens-Mack J."/>
            <person name="Osbourn A."/>
        </authorList>
    </citation>
    <scope>NUCLEOTIDE SEQUENCE [LARGE SCALE GENOMIC DNA]</scope>
    <source>
        <strain evidence="5">JIC</strain>
    </source>
</reference>
<dbReference type="GO" id="GO:0008233">
    <property type="term" value="F:peptidase activity"/>
    <property type="evidence" value="ECO:0007669"/>
    <property type="project" value="UniProtKB-KW"/>
</dbReference>
<sequence>MMELYIGKPAQLVYGIFDTGSDIIWLQCEGRVGQLGTVVTYYNQSKSSSYKVINCKDKINCQTKRGDMGCRRDDPSNNCNFEAEYISGQIAKGVMSSDVTTLKPLWEEYQDFVFGCSNDNAIELPGIIGASNSFFSIPKQLFPDDPKFSYCIPNDLTKTSLIKFGDDANLAGNPIKVLRHRKKHYYYLDVYGIQINREDISVDPSVFKMDPNGDGYSGFVIDSGSTATVLPSYRLWPSTR</sequence>
<keyword evidence="2" id="KW-0645">Protease</keyword>
<dbReference type="PANTHER" id="PTHR47967">
    <property type="entry name" value="OS07G0603500 PROTEIN-RELATED"/>
    <property type="match status" value="1"/>
</dbReference>
<proteinExistence type="inferred from homology"/>
<accession>A0AAW1MXW6</accession>
<evidence type="ECO:0000259" key="4">
    <source>
        <dbReference type="PROSITE" id="PS51767"/>
    </source>
</evidence>
<organism evidence="5 6">
    <name type="scientific">Saponaria officinalis</name>
    <name type="common">Common soapwort</name>
    <name type="synonym">Lychnis saponaria</name>
    <dbReference type="NCBI Taxonomy" id="3572"/>
    <lineage>
        <taxon>Eukaryota</taxon>
        <taxon>Viridiplantae</taxon>
        <taxon>Streptophyta</taxon>
        <taxon>Embryophyta</taxon>
        <taxon>Tracheophyta</taxon>
        <taxon>Spermatophyta</taxon>
        <taxon>Magnoliopsida</taxon>
        <taxon>eudicotyledons</taxon>
        <taxon>Gunneridae</taxon>
        <taxon>Pentapetalae</taxon>
        <taxon>Caryophyllales</taxon>
        <taxon>Caryophyllaceae</taxon>
        <taxon>Caryophylleae</taxon>
        <taxon>Saponaria</taxon>
    </lineage>
</organism>
<dbReference type="InterPro" id="IPR033121">
    <property type="entry name" value="PEPTIDASE_A1"/>
</dbReference>
<dbReference type="GO" id="GO:0006508">
    <property type="term" value="P:proteolysis"/>
    <property type="evidence" value="ECO:0007669"/>
    <property type="project" value="UniProtKB-KW"/>
</dbReference>
<dbReference type="InterPro" id="IPR051708">
    <property type="entry name" value="Plant_Aspart_Prot_A1"/>
</dbReference>
<evidence type="ECO:0000313" key="6">
    <source>
        <dbReference type="Proteomes" id="UP001443914"/>
    </source>
</evidence>
<gene>
    <name evidence="5" type="ORF">RND81_02G213100</name>
</gene>
<protein>
    <recommendedName>
        <fullName evidence="4">Peptidase A1 domain-containing protein</fullName>
    </recommendedName>
</protein>
<feature type="domain" description="Peptidase A1" evidence="4">
    <location>
        <begin position="1"/>
        <end position="240"/>
    </location>
</feature>